<proteinExistence type="inferred from homology"/>
<organism evidence="3 4">
    <name type="scientific">Paraglomus occultum</name>
    <dbReference type="NCBI Taxonomy" id="144539"/>
    <lineage>
        <taxon>Eukaryota</taxon>
        <taxon>Fungi</taxon>
        <taxon>Fungi incertae sedis</taxon>
        <taxon>Mucoromycota</taxon>
        <taxon>Glomeromycotina</taxon>
        <taxon>Glomeromycetes</taxon>
        <taxon>Paraglomerales</taxon>
        <taxon>Paraglomeraceae</taxon>
        <taxon>Paraglomus</taxon>
    </lineage>
</organism>
<dbReference type="PANTHER" id="PTHR43008:SF8">
    <property type="entry name" value="BENZIL REDUCTASE ((S)-BENZOIN FORMING) IRC24"/>
    <property type="match status" value="1"/>
</dbReference>
<dbReference type="Gene3D" id="3.40.50.720">
    <property type="entry name" value="NAD(P)-binding Rossmann-like Domain"/>
    <property type="match status" value="2"/>
</dbReference>
<dbReference type="PANTHER" id="PTHR43008">
    <property type="entry name" value="BENZIL REDUCTASE"/>
    <property type="match status" value="1"/>
</dbReference>
<reference evidence="3" key="1">
    <citation type="submission" date="2021-06" db="EMBL/GenBank/DDBJ databases">
        <authorList>
            <person name="Kallberg Y."/>
            <person name="Tangrot J."/>
            <person name="Rosling A."/>
        </authorList>
    </citation>
    <scope>NUCLEOTIDE SEQUENCE</scope>
    <source>
        <strain evidence="3">IA702</strain>
    </source>
</reference>
<evidence type="ECO:0000313" key="3">
    <source>
        <dbReference type="EMBL" id="CAG8606096.1"/>
    </source>
</evidence>
<accession>A0A9N9CP88</accession>
<dbReference type="Pfam" id="PF00106">
    <property type="entry name" value="adh_short"/>
    <property type="match status" value="1"/>
</dbReference>
<evidence type="ECO:0000256" key="1">
    <source>
        <dbReference type="ARBA" id="ARBA00006484"/>
    </source>
</evidence>
<protein>
    <submittedName>
        <fullName evidence="3">6989_t:CDS:1</fullName>
    </submittedName>
</protein>
<dbReference type="GO" id="GO:0016616">
    <property type="term" value="F:oxidoreductase activity, acting on the CH-OH group of donors, NAD or NADP as acceptor"/>
    <property type="evidence" value="ECO:0007669"/>
    <property type="project" value="UniProtKB-ARBA"/>
</dbReference>
<dbReference type="GO" id="GO:0050664">
    <property type="term" value="F:oxidoreductase activity, acting on NAD(P)H, oxygen as acceptor"/>
    <property type="evidence" value="ECO:0007669"/>
    <property type="project" value="TreeGrafter"/>
</dbReference>
<dbReference type="AlphaFoldDB" id="A0A9N9CP88"/>
<comment type="similarity">
    <text evidence="1">Belongs to the short-chain dehydrogenases/reductases (SDR) family.</text>
</comment>
<dbReference type="PRINTS" id="PR00081">
    <property type="entry name" value="GDHRDH"/>
</dbReference>
<dbReference type="Proteomes" id="UP000789572">
    <property type="component" value="Unassembled WGS sequence"/>
</dbReference>
<keyword evidence="4" id="KW-1185">Reference proteome</keyword>
<comment type="caution">
    <text evidence="3">The sequence shown here is derived from an EMBL/GenBank/DDBJ whole genome shotgun (WGS) entry which is preliminary data.</text>
</comment>
<sequence length="214" mass="23460">MTHPVIVITGASRGIGRAVAEICLKTFNANVLAIARTESDLNALKAYAEKELNTNERVETVVGDVTEERVIDDAVDKCLKRWGRIDGLVINAGVLEPMATIADVNVGEWRQSKSALNMLIRCLAVEEPDIVAISISPGIVDTDMVTFIRTDGSKVMNEQDHKWFVDVHASNQILSPEDPSHVIAALVVGGAKKEHSGEFYNWDVEAFAGFMRKK</sequence>
<keyword evidence="2" id="KW-0560">Oxidoreductase</keyword>
<name>A0A9N9CP88_9GLOM</name>
<dbReference type="OrthoDB" id="153074at2759"/>
<evidence type="ECO:0000313" key="4">
    <source>
        <dbReference type="Proteomes" id="UP000789572"/>
    </source>
</evidence>
<dbReference type="InterPro" id="IPR036291">
    <property type="entry name" value="NAD(P)-bd_dom_sf"/>
</dbReference>
<dbReference type="SUPFAM" id="SSF51735">
    <property type="entry name" value="NAD(P)-binding Rossmann-fold domains"/>
    <property type="match status" value="1"/>
</dbReference>
<dbReference type="EMBL" id="CAJVPJ010001866">
    <property type="protein sequence ID" value="CAG8606096.1"/>
    <property type="molecule type" value="Genomic_DNA"/>
</dbReference>
<evidence type="ECO:0000256" key="2">
    <source>
        <dbReference type="ARBA" id="ARBA00023002"/>
    </source>
</evidence>
<gene>
    <name evidence="3" type="ORF">POCULU_LOCUS7716</name>
</gene>
<dbReference type="InterPro" id="IPR002347">
    <property type="entry name" value="SDR_fam"/>
</dbReference>